<keyword evidence="2" id="KW-1185">Reference proteome</keyword>
<dbReference type="EMBL" id="OK040790">
    <property type="protein sequence ID" value="UDL15934.1"/>
    <property type="molecule type" value="Genomic_DNA"/>
</dbReference>
<dbReference type="Proteomes" id="UP000827768">
    <property type="component" value="Segment"/>
</dbReference>
<dbReference type="RefSeq" id="YP_010755174.1">
    <property type="nucleotide sequence ID" value="NC_073468.1"/>
</dbReference>
<reference evidence="1" key="1">
    <citation type="submission" date="2021-09" db="EMBL/GenBank/DDBJ databases">
        <authorList>
            <person name="Andersen S.H."/>
            <person name="Beall E.A."/>
            <person name="Cappelle B."/>
            <person name="Falteisek K.J."/>
            <person name="Fenske B.A."/>
            <person name="Gansluckner N.W."/>
            <person name="Gilbertson S.M."/>
            <person name="Krings K.J."/>
            <person name="Mobeck M."/>
            <person name="Odeku J.O."/>
            <person name="Poncelet M.E."/>
            <person name="Rohr J.R."/>
            <person name="Rolands L."/>
            <person name="Whipple C.D."/>
            <person name="Whipple E.M."/>
            <person name="Spring A.M."/>
            <person name="Klyczek K."/>
            <person name="Garlena R.A."/>
            <person name="Russell D.A."/>
            <person name="Pope W.H."/>
            <person name="Jacobs-Sera D."/>
            <person name="Hatfull G.F."/>
        </authorList>
    </citation>
    <scope>NUCLEOTIDE SEQUENCE</scope>
</reference>
<dbReference type="GeneID" id="80019825"/>
<name>A0AAE9C3H4_9CAUD</name>
<protein>
    <submittedName>
        <fullName evidence="1">Uncharacterized protein</fullName>
    </submittedName>
</protein>
<accession>A0AAE9C3H4</accession>
<proteinExistence type="predicted"/>
<dbReference type="KEGG" id="vg:80019825"/>
<sequence length="106" mass="11679">MTLYNSSSVDFFMRSVLDGSFTQDETDNALTALSVLTTQCPALFPSDATFVHPDIQANDSRPSGIIFVHYDDEGVVRSIRVPIEDLSNLRTLVDTLDKLINLDLAA</sequence>
<organism evidence="1 2">
    <name type="scientific">Microbacterium phage Pumpernickel</name>
    <dbReference type="NCBI Taxonomy" id="2885983"/>
    <lineage>
        <taxon>Viruses</taxon>
        <taxon>Duplodnaviria</taxon>
        <taxon>Heunggongvirae</taxon>
        <taxon>Uroviricota</taxon>
        <taxon>Caudoviricetes</taxon>
        <taxon>Pumpernickelvirus</taxon>
        <taxon>Pumpernickelvirus pumpernickel</taxon>
    </lineage>
</organism>
<evidence type="ECO:0000313" key="2">
    <source>
        <dbReference type="Proteomes" id="UP000827768"/>
    </source>
</evidence>
<gene>
    <name evidence="1" type="primary">184</name>
    <name evidence="1" type="ORF">SEA_PUMPERNICKEL_184</name>
</gene>
<evidence type="ECO:0000313" key="1">
    <source>
        <dbReference type="EMBL" id="UDL15934.1"/>
    </source>
</evidence>